<dbReference type="EMBL" id="HACG01023922">
    <property type="protein sequence ID" value="CEK70787.1"/>
    <property type="molecule type" value="Transcribed_RNA"/>
</dbReference>
<name>A0A0B6ZQW2_9EUPU</name>
<dbReference type="AlphaFoldDB" id="A0A0B6ZQW2"/>
<feature type="non-terminal residue" evidence="1">
    <location>
        <position position="1"/>
    </location>
</feature>
<reference evidence="1" key="1">
    <citation type="submission" date="2014-12" db="EMBL/GenBank/DDBJ databases">
        <title>Insight into the proteome of Arion vulgaris.</title>
        <authorList>
            <person name="Aradska J."/>
            <person name="Bulat T."/>
            <person name="Smidak R."/>
            <person name="Sarate P."/>
            <person name="Gangsoo J."/>
            <person name="Sialana F."/>
            <person name="Bilban M."/>
            <person name="Lubec G."/>
        </authorList>
    </citation>
    <scope>NUCLEOTIDE SEQUENCE</scope>
    <source>
        <tissue evidence="1">Skin</tissue>
    </source>
</reference>
<evidence type="ECO:0000313" key="1">
    <source>
        <dbReference type="EMBL" id="CEK70787.1"/>
    </source>
</evidence>
<gene>
    <name evidence="1" type="primary">ORF75623</name>
</gene>
<protein>
    <submittedName>
        <fullName evidence="1">Uncharacterized protein</fullName>
    </submittedName>
</protein>
<accession>A0A0B6ZQW2</accession>
<proteinExistence type="predicted"/>
<sequence length="66" mass="7722">EKYPDGSRGSEPSTFEMRRENLTYTPQFVESEDHVNCHCLIIVKIMLYKNVDGRMQVDEENCLLLV</sequence>
<organism evidence="1">
    <name type="scientific">Arion vulgaris</name>
    <dbReference type="NCBI Taxonomy" id="1028688"/>
    <lineage>
        <taxon>Eukaryota</taxon>
        <taxon>Metazoa</taxon>
        <taxon>Spiralia</taxon>
        <taxon>Lophotrochozoa</taxon>
        <taxon>Mollusca</taxon>
        <taxon>Gastropoda</taxon>
        <taxon>Heterobranchia</taxon>
        <taxon>Euthyneura</taxon>
        <taxon>Panpulmonata</taxon>
        <taxon>Eupulmonata</taxon>
        <taxon>Stylommatophora</taxon>
        <taxon>Helicina</taxon>
        <taxon>Arionoidea</taxon>
        <taxon>Arionidae</taxon>
        <taxon>Arion</taxon>
    </lineage>
</organism>